<gene>
    <name evidence="1" type="ORF">PENSUB_13557</name>
    <name evidence="4" type="ORF">PENSUB_4615</name>
    <name evidence="3" type="ORF">PENSUB_4619</name>
    <name evidence="2" type="ORF">PENSUB_4622</name>
</gene>
<evidence type="ECO:0000313" key="2">
    <source>
        <dbReference type="EMBL" id="OKP09971.1"/>
    </source>
</evidence>
<sequence length="424" mass="49453">MVLFWILQTQYAIRDYRKQKGMQDFPGLRGFYGVLRHSPTLMDSELWKWYYWSSEFWSSHATKNWLPPTSKPLPWVSFMSDQSTDLPAVQEDPDRLLRYAFGILQYVYKKDLHRIGVTARALLALERSTMRLRKSYPSISPYSETQAYFWLQVVQIALQSLYVIDPQSEKEGMGCRSPASRLPFSGFKELVEIDSESWNRCYSRKVWYSMEARSQYIPPDIRPLNSLIKKSWISNDNPIFVQRMKAFLTEIDSLEPSVEELSFRATLVLDLSQELNARNPVIEGHKHLLLFLYTNLVTDMKSQDSEKASSLRIQRAVELFSEVSGPLVDALTHKHFWFQQFLAALDLARSRKSEKDASSDFSTFADFIMNSLELVNEDLPIQFYNPEIWHSEKARQTIITPDKREMANILELGTTSEMSDWVEV</sequence>
<reference evidence="3 5" key="1">
    <citation type="submission" date="2016-10" db="EMBL/GenBank/DDBJ databases">
        <title>Genome sequence of the ascomycete fungus Penicillium subrubescens.</title>
        <authorList>
            <person name="De Vries R.P."/>
            <person name="Peng M."/>
            <person name="Dilokpimol A."/>
            <person name="Hilden K."/>
            <person name="Makela M.R."/>
            <person name="Grigoriev I."/>
            <person name="Riley R."/>
            <person name="Granchi Z."/>
        </authorList>
    </citation>
    <scope>NUCLEOTIDE SEQUENCE [LARGE SCALE GENOMIC DNA]</scope>
    <source>
        <strain evidence="3 5">CBS 132785</strain>
    </source>
</reference>
<keyword evidence="5" id="KW-1185">Reference proteome</keyword>
<evidence type="ECO:0000313" key="3">
    <source>
        <dbReference type="EMBL" id="OKP09973.1"/>
    </source>
</evidence>
<dbReference type="STRING" id="1316194.A0A1Q5UBY2"/>
<dbReference type="AlphaFoldDB" id="A0A1Q5UBY2"/>
<dbReference type="Proteomes" id="UP000186955">
    <property type="component" value="Unassembled WGS sequence"/>
</dbReference>
<dbReference type="EMBL" id="MNBE01000422">
    <property type="protein sequence ID" value="OKP09971.1"/>
    <property type="molecule type" value="Genomic_DNA"/>
</dbReference>
<accession>A0A1Q5UBY2</accession>
<comment type="caution">
    <text evidence="3">The sequence shown here is derived from an EMBL/GenBank/DDBJ whole genome shotgun (WGS) entry which is preliminary data.</text>
</comment>
<dbReference type="EMBL" id="MNBE01000766">
    <property type="protein sequence ID" value="OKO89934.1"/>
    <property type="molecule type" value="Genomic_DNA"/>
</dbReference>
<name>A0A1Q5UBY2_9EURO</name>
<dbReference type="EMBL" id="MNBE01000420">
    <property type="protein sequence ID" value="OKP09975.1"/>
    <property type="molecule type" value="Genomic_DNA"/>
</dbReference>
<evidence type="ECO:0000313" key="4">
    <source>
        <dbReference type="EMBL" id="OKP09975.1"/>
    </source>
</evidence>
<proteinExistence type="predicted"/>
<dbReference type="EMBL" id="MNBE01000421">
    <property type="protein sequence ID" value="OKP09973.1"/>
    <property type="molecule type" value="Genomic_DNA"/>
</dbReference>
<organism evidence="3 5">
    <name type="scientific">Penicillium subrubescens</name>
    <dbReference type="NCBI Taxonomy" id="1316194"/>
    <lineage>
        <taxon>Eukaryota</taxon>
        <taxon>Fungi</taxon>
        <taxon>Dikarya</taxon>
        <taxon>Ascomycota</taxon>
        <taxon>Pezizomycotina</taxon>
        <taxon>Eurotiomycetes</taxon>
        <taxon>Eurotiomycetidae</taxon>
        <taxon>Eurotiales</taxon>
        <taxon>Aspergillaceae</taxon>
        <taxon>Penicillium</taxon>
    </lineage>
</organism>
<protein>
    <submittedName>
        <fullName evidence="3">Uncharacterized protein</fullName>
    </submittedName>
</protein>
<evidence type="ECO:0000313" key="1">
    <source>
        <dbReference type="EMBL" id="OKO89934.1"/>
    </source>
</evidence>
<evidence type="ECO:0000313" key="5">
    <source>
        <dbReference type="Proteomes" id="UP000186955"/>
    </source>
</evidence>